<accession>A0ABW1S3B6</accession>
<feature type="transmembrane region" description="Helical" evidence="1">
    <location>
        <begin position="6"/>
        <end position="29"/>
    </location>
</feature>
<proteinExistence type="predicted"/>
<evidence type="ECO:0000313" key="3">
    <source>
        <dbReference type="Proteomes" id="UP001596282"/>
    </source>
</evidence>
<protein>
    <submittedName>
        <fullName evidence="2">Uncharacterized protein</fullName>
    </submittedName>
</protein>
<dbReference type="EMBL" id="JBHSSC010000044">
    <property type="protein sequence ID" value="MFC6182184.1"/>
    <property type="molecule type" value="Genomic_DNA"/>
</dbReference>
<dbReference type="RefSeq" id="WP_137627434.1">
    <property type="nucleotide sequence ID" value="NZ_BJDJ01000002.1"/>
</dbReference>
<keyword evidence="3" id="KW-1185">Reference proteome</keyword>
<name>A0ABW1S3B6_9LACO</name>
<reference evidence="3" key="1">
    <citation type="journal article" date="2019" name="Int. J. Syst. Evol. Microbiol.">
        <title>The Global Catalogue of Microorganisms (GCM) 10K type strain sequencing project: providing services to taxonomists for standard genome sequencing and annotation.</title>
        <authorList>
            <consortium name="The Broad Institute Genomics Platform"/>
            <consortium name="The Broad Institute Genome Sequencing Center for Infectious Disease"/>
            <person name="Wu L."/>
            <person name="Ma J."/>
        </authorList>
    </citation>
    <scope>NUCLEOTIDE SEQUENCE [LARGE SCALE GENOMIC DNA]</scope>
    <source>
        <strain evidence="3">CCM 8933</strain>
    </source>
</reference>
<evidence type="ECO:0000313" key="2">
    <source>
        <dbReference type="EMBL" id="MFC6182184.1"/>
    </source>
</evidence>
<gene>
    <name evidence="2" type="ORF">ACFP5Y_13190</name>
</gene>
<comment type="caution">
    <text evidence="2">The sequence shown here is derived from an EMBL/GenBank/DDBJ whole genome shotgun (WGS) entry which is preliminary data.</text>
</comment>
<evidence type="ECO:0000256" key="1">
    <source>
        <dbReference type="SAM" id="Phobius"/>
    </source>
</evidence>
<keyword evidence="1" id="KW-0472">Membrane</keyword>
<sequence>MELGTLSEWVAATAETLAVIVALFLPYYTQRQARKARAKRFEKIVSQGISRLAEGDLADLDDFKSFVKISSLLEIDDDLLALLQIGQTAVNVIGSATTLTQTQQHDLAELQQQLRLV</sequence>
<keyword evidence="1" id="KW-0812">Transmembrane</keyword>
<keyword evidence="1" id="KW-1133">Transmembrane helix</keyword>
<dbReference type="Proteomes" id="UP001596282">
    <property type="component" value="Unassembled WGS sequence"/>
</dbReference>
<organism evidence="2 3">
    <name type="scientific">Lactiplantibacillus daowaiensis</name>
    <dbReference type="NCBI Taxonomy" id="2559918"/>
    <lineage>
        <taxon>Bacteria</taxon>
        <taxon>Bacillati</taxon>
        <taxon>Bacillota</taxon>
        <taxon>Bacilli</taxon>
        <taxon>Lactobacillales</taxon>
        <taxon>Lactobacillaceae</taxon>
        <taxon>Lactiplantibacillus</taxon>
    </lineage>
</organism>